<protein>
    <submittedName>
        <fullName evidence="2">Uncharacterized protein</fullName>
    </submittedName>
</protein>
<proteinExistence type="predicted"/>
<organism evidence="2 3">
    <name type="scientific">Fusarium pseudograminearum (strain CS3096)</name>
    <name type="common">Wheat and barley crown-rot fungus</name>
    <dbReference type="NCBI Taxonomy" id="1028729"/>
    <lineage>
        <taxon>Eukaryota</taxon>
        <taxon>Fungi</taxon>
        <taxon>Dikarya</taxon>
        <taxon>Ascomycota</taxon>
        <taxon>Pezizomycotina</taxon>
        <taxon>Sordariomycetes</taxon>
        <taxon>Hypocreomycetidae</taxon>
        <taxon>Hypocreales</taxon>
        <taxon>Nectriaceae</taxon>
        <taxon>Fusarium</taxon>
    </lineage>
</organism>
<dbReference type="CDD" id="cd22997">
    <property type="entry name" value="GT_LH"/>
    <property type="match status" value="1"/>
</dbReference>
<dbReference type="GeneID" id="20360800"/>
<reference evidence="2 3" key="1">
    <citation type="journal article" date="2012" name="PLoS Pathog.">
        <title>Comparative pathogenomics reveals horizontally acquired novel virulence genes in fungi infecting cereal hosts.</title>
        <authorList>
            <person name="Gardiner D.M."/>
            <person name="McDonald M.C."/>
            <person name="Covarelli L."/>
            <person name="Solomon P.S."/>
            <person name="Rusu A.G."/>
            <person name="Marshall M."/>
            <person name="Kazan K."/>
            <person name="Chakraborty S."/>
            <person name="McDonald B.A."/>
            <person name="Manners J.M."/>
        </authorList>
    </citation>
    <scope>NUCLEOTIDE SEQUENCE [LARGE SCALE GENOMIC DNA]</scope>
    <source>
        <strain evidence="2 3">CS3096</strain>
    </source>
</reference>
<keyword evidence="3" id="KW-1185">Reference proteome</keyword>
<name>K3VU18_FUSPC</name>
<keyword evidence="1" id="KW-1133">Transmembrane helix</keyword>
<accession>K3VU18</accession>
<dbReference type="HOGENOM" id="CLU_020425_1_0_1"/>
<feature type="transmembrane region" description="Helical" evidence="1">
    <location>
        <begin position="20"/>
        <end position="41"/>
    </location>
</feature>
<keyword evidence="1" id="KW-0812">Transmembrane</keyword>
<dbReference type="EMBL" id="AFNW01000056">
    <property type="protein sequence ID" value="EKJ77683.1"/>
    <property type="molecule type" value="Genomic_DNA"/>
</dbReference>
<dbReference type="PANTHER" id="PTHR36587">
    <property type="entry name" value="EXPRESSION SITE-ASSOCIATED GENE 3 (ESAG3)-LIKE PROTEIN"/>
    <property type="match status" value="1"/>
</dbReference>
<dbReference type="KEGG" id="fpu:FPSE_02181"/>
<dbReference type="eggNOG" id="ENOG502SKSW">
    <property type="taxonomic scope" value="Eukaryota"/>
</dbReference>
<dbReference type="AlphaFoldDB" id="K3VU18"/>
<gene>
    <name evidence="2" type="ORF">FPSE_02181</name>
</gene>
<keyword evidence="1" id="KW-0472">Membrane</keyword>
<sequence length="528" mass="61124">MRDFNANPKLTLSAILNTQILYRIAVVVFALYLSFYTLSLFSDIELGAPVWKPYGSSQPNVPVDKDRRFTLVVPITDPGPNVCKTIFTALALGYPSPVIVNWGVDYHDVSHWEFGKNLPKIPGFVHYLDSVMHPNATDLEKLEEDDLVLMVDARDVWFQLPAEVLLSRYHEVNKRANERLRKQWTGSGPMPMKQTIVAAAEKKCYPDDPELFGIDLRCNMWPESPLKPDLYGPNTEKNASDFYYNRPRWINGGMYLGPAGDMRRLFRRAMEDMEAGIGQGFPLRSEQGQLGNVVGKQEVWRQWQRKNRINNDDLRGLVDQNLEYHFGLDYSQEIVAQVKFTAINRSLDLYDADFVPLGDKESIERHTMALGLSPVRLHGVPDDLNKSRYPLEEFDKSATWSNIPLYADFAIGQVPAIVHHNGYKGRRQTWWHKPWYHQRLRQLVKPRLKPYPIDQPLATVQDGADQFRYWGALAEARDRYPRKANATADGRFDKMEFEELCRWNEKPLKDARETWWEEVFRDGKGPFK</sequence>
<comment type="caution">
    <text evidence="2">The sequence shown here is derived from an EMBL/GenBank/DDBJ whole genome shotgun (WGS) entry which is preliminary data.</text>
</comment>
<dbReference type="RefSeq" id="XP_009253575.1">
    <property type="nucleotide sequence ID" value="XM_009255300.1"/>
</dbReference>
<evidence type="ECO:0000256" key="1">
    <source>
        <dbReference type="SAM" id="Phobius"/>
    </source>
</evidence>
<dbReference type="PANTHER" id="PTHR36587:SF2">
    <property type="entry name" value="EXPRESSION SITE-ASSOCIATED GENE 3 (ESAG3)-LIKE PROTEIN"/>
    <property type="match status" value="1"/>
</dbReference>
<evidence type="ECO:0000313" key="2">
    <source>
        <dbReference type="EMBL" id="EKJ77683.1"/>
    </source>
</evidence>
<evidence type="ECO:0000313" key="3">
    <source>
        <dbReference type="Proteomes" id="UP000007978"/>
    </source>
</evidence>
<dbReference type="OrthoDB" id="422736at2759"/>
<dbReference type="Proteomes" id="UP000007978">
    <property type="component" value="Chromosome 2"/>
</dbReference>